<dbReference type="GO" id="GO:0003824">
    <property type="term" value="F:catalytic activity"/>
    <property type="evidence" value="ECO:0007669"/>
    <property type="project" value="InterPro"/>
</dbReference>
<dbReference type="RefSeq" id="WP_085092061.1">
    <property type="nucleotide sequence ID" value="NZ_FXAK01000010.1"/>
</dbReference>
<dbReference type="InterPro" id="IPR016193">
    <property type="entry name" value="Cytidine_deaminase-like"/>
</dbReference>
<dbReference type="SUPFAM" id="SSF53927">
    <property type="entry name" value="Cytidine deaminase-like"/>
    <property type="match status" value="1"/>
</dbReference>
<protein>
    <submittedName>
        <fullName evidence="1">Cytidine and deoxycytidylate deaminase zinc-binding region</fullName>
    </submittedName>
</protein>
<name>A0A1X7HRC9_9PROT</name>
<dbReference type="EMBL" id="FXAK01000010">
    <property type="protein sequence ID" value="SMF91500.1"/>
    <property type="molecule type" value="Genomic_DNA"/>
</dbReference>
<reference evidence="1 2" key="1">
    <citation type="submission" date="2017-04" db="EMBL/GenBank/DDBJ databases">
        <authorList>
            <person name="Afonso C.L."/>
            <person name="Miller P.J."/>
            <person name="Scott M.A."/>
            <person name="Spackman E."/>
            <person name="Goraichik I."/>
            <person name="Dimitrov K.M."/>
            <person name="Suarez D.L."/>
            <person name="Swayne D.E."/>
        </authorList>
    </citation>
    <scope>NUCLEOTIDE SEQUENCE [LARGE SCALE GENOMIC DNA]</scope>
    <source>
        <strain evidence="1 2">A2P</strain>
    </source>
</reference>
<evidence type="ECO:0000313" key="2">
    <source>
        <dbReference type="Proteomes" id="UP000192936"/>
    </source>
</evidence>
<dbReference type="STRING" id="286727.SAMN02982917_0260"/>
<evidence type="ECO:0000313" key="1">
    <source>
        <dbReference type="EMBL" id="SMF91500.1"/>
    </source>
</evidence>
<gene>
    <name evidence="1" type="ORF">SAMN02982917_0260</name>
</gene>
<organism evidence="1 2">
    <name type="scientific">Azospirillum oryzae</name>
    <dbReference type="NCBI Taxonomy" id="286727"/>
    <lineage>
        <taxon>Bacteria</taxon>
        <taxon>Pseudomonadati</taxon>
        <taxon>Pseudomonadota</taxon>
        <taxon>Alphaproteobacteria</taxon>
        <taxon>Rhodospirillales</taxon>
        <taxon>Azospirillaceae</taxon>
        <taxon>Azospirillum</taxon>
    </lineage>
</organism>
<sequence length="184" mass="20804">MTIHQMYDLSTDVLPQGSPGLDLYAAAKHHFVSFHGFKNLGFGYESCNAAVAVKKTAFLPTYADFSVCFGSSRLHAGLDPVFNEMSDDINPNNPFASSQREQHAEQTAILIGKSQYGLWTDGNGRCHVYVDYSPCDNCEPWLRNRPENWVVYYRVPLNSSSTMVKERKDTHKTQFGQFFGTKFK</sequence>
<dbReference type="AlphaFoldDB" id="A0A1X7HRC9"/>
<proteinExistence type="predicted"/>
<accession>A0A1X7HRC9</accession>
<dbReference type="Proteomes" id="UP000192936">
    <property type="component" value="Unassembled WGS sequence"/>
</dbReference>